<keyword evidence="2" id="KW-0282">Flagellum</keyword>
<evidence type="ECO:0000313" key="2">
    <source>
        <dbReference type="EMBL" id="KAJ7392503.1"/>
    </source>
</evidence>
<dbReference type="InterPro" id="IPR039586">
    <property type="entry name" value="CFAP46"/>
</dbReference>
<keyword evidence="3" id="KW-1185">Reference proteome</keyword>
<feature type="region of interest" description="Disordered" evidence="1">
    <location>
        <begin position="103"/>
        <end position="127"/>
    </location>
</feature>
<feature type="compositionally biased region" description="Basic and acidic residues" evidence="1">
    <location>
        <begin position="203"/>
        <end position="215"/>
    </location>
</feature>
<dbReference type="OrthoDB" id="68437at2759"/>
<reference evidence="2" key="1">
    <citation type="submission" date="2023-01" db="EMBL/GenBank/DDBJ databases">
        <title>Genome assembly of the deep-sea coral Lophelia pertusa.</title>
        <authorList>
            <person name="Herrera S."/>
            <person name="Cordes E."/>
        </authorList>
    </citation>
    <scope>NUCLEOTIDE SEQUENCE</scope>
    <source>
        <strain evidence="2">USNM1676648</strain>
        <tissue evidence="2">Polyp</tissue>
    </source>
</reference>
<protein>
    <submittedName>
        <fullName evidence="2">Cilia and flagella associated protein 46</fullName>
    </submittedName>
</protein>
<feature type="region of interest" description="Disordered" evidence="1">
    <location>
        <begin position="803"/>
        <end position="847"/>
    </location>
</feature>
<dbReference type="PANTHER" id="PTHR15977:SF15">
    <property type="entry name" value="CILIA- AND FLAGELLA-ASSOCIATED PROTEIN 46"/>
    <property type="match status" value="1"/>
</dbReference>
<name>A0A9X0DBC9_9CNID</name>
<feature type="region of interest" description="Disordered" evidence="1">
    <location>
        <begin position="1032"/>
        <end position="1052"/>
    </location>
</feature>
<feature type="compositionally biased region" description="Basic and acidic residues" evidence="1">
    <location>
        <begin position="222"/>
        <end position="237"/>
    </location>
</feature>
<dbReference type="AlphaFoldDB" id="A0A9X0DBC9"/>
<dbReference type="GO" id="GO:0035082">
    <property type="term" value="P:axoneme assembly"/>
    <property type="evidence" value="ECO:0007669"/>
    <property type="project" value="InterPro"/>
</dbReference>
<proteinExistence type="predicted"/>
<evidence type="ECO:0000313" key="3">
    <source>
        <dbReference type="Proteomes" id="UP001163046"/>
    </source>
</evidence>
<accession>A0A9X0DBC9</accession>
<dbReference type="PANTHER" id="PTHR15977">
    <property type="entry name" value="CILIA- AND FLAGELLA-ASSOCIATED PROTEIN 46"/>
    <property type="match status" value="1"/>
</dbReference>
<dbReference type="EMBL" id="MU825401">
    <property type="protein sequence ID" value="KAJ7392503.1"/>
    <property type="molecule type" value="Genomic_DNA"/>
</dbReference>
<feature type="region of interest" description="Disordered" evidence="1">
    <location>
        <begin position="203"/>
        <end position="238"/>
    </location>
</feature>
<gene>
    <name evidence="2" type="primary">CFAP46_2</name>
    <name evidence="2" type="ORF">OS493_012172</name>
</gene>
<organism evidence="2 3">
    <name type="scientific">Desmophyllum pertusum</name>
    <dbReference type="NCBI Taxonomy" id="174260"/>
    <lineage>
        <taxon>Eukaryota</taxon>
        <taxon>Metazoa</taxon>
        <taxon>Cnidaria</taxon>
        <taxon>Anthozoa</taxon>
        <taxon>Hexacorallia</taxon>
        <taxon>Scleractinia</taxon>
        <taxon>Caryophylliina</taxon>
        <taxon>Caryophylliidae</taxon>
        <taxon>Desmophyllum</taxon>
    </lineage>
</organism>
<dbReference type="Proteomes" id="UP001163046">
    <property type="component" value="Unassembled WGS sequence"/>
</dbReference>
<comment type="caution">
    <text evidence="2">The sequence shown here is derived from an EMBL/GenBank/DDBJ whole genome shotgun (WGS) entry which is preliminary data.</text>
</comment>
<evidence type="ECO:0000256" key="1">
    <source>
        <dbReference type="SAM" id="MobiDB-lite"/>
    </source>
</evidence>
<feature type="compositionally biased region" description="Basic and acidic residues" evidence="1">
    <location>
        <begin position="103"/>
        <end position="119"/>
    </location>
</feature>
<dbReference type="GO" id="GO:0060294">
    <property type="term" value="P:cilium movement involved in cell motility"/>
    <property type="evidence" value="ECO:0007669"/>
    <property type="project" value="InterPro"/>
</dbReference>
<sequence>MGAGIASHGPGYQGYAKDISQINEKEDVIAAMWRHVALNSKAAEDQLAAYQNAIEALENPESDWQKVDYLMEFGEWLFVNEYPVADALDQFLWASDILLNKNPNRDGKQGDHNDARSESGSELDASKYVPEEHHSVIGLRPSEVAVKIEDITDIRQLETLMRVHVMLAQVAGHSSPHSKDYVLLAYAFLYRIWQVSISSAERIQKEGGKPGERAPSKKGKEKGKEAKESQTKVDKSSGKTLFPSTMEGWATFELSEKLQEYFKCDITGTMINKTTFQKPMLSLYCIQALFRDLRDLGYHQLALPVVAIQQLIADLIFDNSQLKKLIHLRAMELCQELNLPSGVAHHEKCAGHMLLTEQEQAKSREEIEMWKEKQRQVKTEEEKTKNSKSVVFDTRTSNLVLRPQAPGAGDIVEEESWNKHKWVISDVRYRELWTDQAEILIRQGQFLPARQLLSEANLSARAFDDKRTLSNILLQLAMMALAESNWGQATSLLLEAQKLHGDQKFWLTTTLLLCEASLSKIDKNSTMLNTPDPPAKDRARKVLLRAKNVFQDLAEENPNKANMADYIEAVLEARLGTLLSGYAVNDSHLRKHEQAHKDMIIACKHLSRAAAKLNALGHRREAVKIMLKLVAIKRAFAEDSITPEETRQPSRDVLFLQAFDILKEAVSLSDAVLHDVQSVSTLSELRNLSLPVQREAVDAKLIISDLMVDMLKQFSNEDRDKRELETQKGSIQKMIDDYVGVEPSPTEKQRKWREVTRTLAEDTMMQLSMAHGLTGSVGYLKAKTLYVLGRCLGVLAAHTAPDSDSQWKEIDVSSQEPEVDKAAPPPNPPAEEPGTADQETDDPETEITQNPSREFLKFTNQALQLNAEFSTSKRYLSQAVECLTQCVQIGLKQGFKDVVCNASRELVDSIGAHDPLTSSQYLALYQSCHLSQVMEGMLRRVQQDPSVSRQAALLHQRKLLTEMEFLSDTSSSILASNSSHLADCEAWRRLTIARNHLELTREFSATNTQFVVLQHSPDRQYLYGAVLDKGRSPIPSGKANKQSSTLPFHPRL</sequence>
<keyword evidence="2" id="KW-0969">Cilium</keyword>
<keyword evidence="2" id="KW-0966">Cell projection</keyword>